<feature type="transmembrane region" description="Helical" evidence="12">
    <location>
        <begin position="654"/>
        <end position="674"/>
    </location>
</feature>
<evidence type="ECO:0000256" key="1">
    <source>
        <dbReference type="ARBA" id="ARBA00004162"/>
    </source>
</evidence>
<dbReference type="SMART" id="SM00369">
    <property type="entry name" value="LRR_TYP"/>
    <property type="match status" value="8"/>
</dbReference>
<evidence type="ECO:0000256" key="3">
    <source>
        <dbReference type="ARBA" id="ARBA00022475"/>
    </source>
</evidence>
<evidence type="ECO:0000256" key="5">
    <source>
        <dbReference type="ARBA" id="ARBA00022626"/>
    </source>
</evidence>
<evidence type="ECO:0000259" key="14">
    <source>
        <dbReference type="Pfam" id="PF08263"/>
    </source>
</evidence>
<dbReference type="Pfam" id="PF13855">
    <property type="entry name" value="LRR_8"/>
    <property type="match status" value="1"/>
</dbReference>
<protein>
    <recommendedName>
        <fullName evidence="14">Leucine-rich repeat-containing N-terminal plant-type domain-containing protein</fullName>
    </recommendedName>
</protein>
<dbReference type="GO" id="GO:0009742">
    <property type="term" value="P:brassinosteroid mediated signaling pathway"/>
    <property type="evidence" value="ECO:0007669"/>
    <property type="project" value="UniProtKB-KW"/>
</dbReference>
<organism evidence="15 16">
    <name type="scientific">Triticum turgidum subsp. durum</name>
    <name type="common">Durum wheat</name>
    <name type="synonym">Triticum durum</name>
    <dbReference type="NCBI Taxonomy" id="4567"/>
    <lineage>
        <taxon>Eukaryota</taxon>
        <taxon>Viridiplantae</taxon>
        <taxon>Streptophyta</taxon>
        <taxon>Embryophyta</taxon>
        <taxon>Tracheophyta</taxon>
        <taxon>Spermatophyta</taxon>
        <taxon>Magnoliopsida</taxon>
        <taxon>Liliopsida</taxon>
        <taxon>Poales</taxon>
        <taxon>Poaceae</taxon>
        <taxon>BOP clade</taxon>
        <taxon>Pooideae</taxon>
        <taxon>Triticodae</taxon>
        <taxon>Triticeae</taxon>
        <taxon>Triticinae</taxon>
        <taxon>Triticum</taxon>
    </lineage>
</organism>
<dbReference type="InterPro" id="IPR013210">
    <property type="entry name" value="LRR_N_plant-typ"/>
</dbReference>
<keyword evidence="6 12" id="KW-0812">Transmembrane</keyword>
<keyword evidence="9 12" id="KW-1133">Transmembrane helix</keyword>
<dbReference type="EMBL" id="LT934116">
    <property type="protein sequence ID" value="VAH83253.1"/>
    <property type="molecule type" value="Genomic_DNA"/>
</dbReference>
<keyword evidence="10 12" id="KW-0472">Membrane</keyword>
<dbReference type="Pfam" id="PF08263">
    <property type="entry name" value="LRRNT_2"/>
    <property type="match status" value="1"/>
</dbReference>
<dbReference type="Proteomes" id="UP000324705">
    <property type="component" value="Chromosome 3B"/>
</dbReference>
<dbReference type="InterPro" id="IPR032675">
    <property type="entry name" value="LRR_dom_sf"/>
</dbReference>
<feature type="domain" description="Leucine-rich repeat-containing N-terminal plant-type" evidence="14">
    <location>
        <begin position="24"/>
        <end position="64"/>
    </location>
</feature>
<evidence type="ECO:0000256" key="12">
    <source>
        <dbReference type="SAM" id="Phobius"/>
    </source>
</evidence>
<feature type="signal peptide" evidence="13">
    <location>
        <begin position="1"/>
        <end position="22"/>
    </location>
</feature>
<dbReference type="Pfam" id="PF00560">
    <property type="entry name" value="LRR_1"/>
    <property type="match status" value="3"/>
</dbReference>
<sequence length="714" mass="78462">MKHLHLVGLLLLSCTCPLLCAAQREAAALVRWKASLDGAADRSLGPWSMANSTSLCRWRYITCDSAGRLTELNLGGARLTGIGNLTSLVVLRIFDNPSLRGAIPRTIGQLKHLAVLELDGLGLGGSLPEEIGNLTSLENLNLNLVVLTGSIPPTIGMLVKLRVLDLETNNLTGSIPVEIRNMTELQYMHFQDNYLEGNLPGTISDLINLRELDVSGNQLGGHIVLEFGNSSLLNMVDIAKNNFSGMFPPSICVGGALKFLDARYNGFTGIRHQTFQNCTTLRYVDFTANNIVAELRECFSDHPKWLSTMAFSQNQLYGTLLTDQGEDLLCNLTSLSLLDLSSNALHGDLPKCFWDLPNLGLVDLSSNSFSGVVPFSRTCQVKLKYLLLANNHFSGTFPLGLKKCINLTTLDLGGNNFSGTIPSWASMSLPKLNFLRLSSNMFNGIIPHEILQFRRLLVLDLSKNKLTGPVPDDFTNFTAMAQEQESSGTIYADPDFSEKRIHIVWKNVNYAYSLQISAVAGIDLSGNSLSQEIPKGLMTLLGLRYLNLSGNHLSGCIPEDIGNIVLLESLDLSRNQLSGKIPQSLAALKSISVLNFSSNRLSGRIPTGDQLRTLTNRSIYSNNPGLCGFPLEDCINSSTPAQTEKSLDEDREALWSYCFVAAGFIFGFWLYWGIFLSRSETWRCAFYQYVDNMQGKVTKKVYGCISRFQSGGSE</sequence>
<dbReference type="AlphaFoldDB" id="A0A9R1QTH7"/>
<accession>A0A9R1QTH7</accession>
<evidence type="ECO:0000313" key="16">
    <source>
        <dbReference type="Proteomes" id="UP000324705"/>
    </source>
</evidence>
<dbReference type="PANTHER" id="PTHR48065:SF29">
    <property type="entry name" value="LEUCINE-RICH REPEAT-CONTAINING N-TERMINAL PLANT-TYPE DOMAIN-CONTAINING PROTEIN"/>
    <property type="match status" value="1"/>
</dbReference>
<dbReference type="PANTHER" id="PTHR48065">
    <property type="entry name" value="OS10G0469600 PROTEIN"/>
    <property type="match status" value="1"/>
</dbReference>
<dbReference type="GO" id="GO:0009653">
    <property type="term" value="P:anatomical structure morphogenesis"/>
    <property type="evidence" value="ECO:0007669"/>
    <property type="project" value="UniProtKB-ARBA"/>
</dbReference>
<evidence type="ECO:0000256" key="6">
    <source>
        <dbReference type="ARBA" id="ARBA00022692"/>
    </source>
</evidence>
<evidence type="ECO:0000256" key="11">
    <source>
        <dbReference type="ARBA" id="ARBA00023180"/>
    </source>
</evidence>
<keyword evidence="4" id="KW-0433">Leucine-rich repeat</keyword>
<name>A0A9R1QTH7_TRITD</name>
<dbReference type="Gene3D" id="3.80.10.10">
    <property type="entry name" value="Ribonuclease Inhibitor"/>
    <property type="match status" value="2"/>
</dbReference>
<dbReference type="FunFam" id="3.80.10.10:FF:000095">
    <property type="entry name" value="LRR receptor-like serine/threonine-protein kinase GSO1"/>
    <property type="match status" value="1"/>
</dbReference>
<dbReference type="GO" id="GO:0099402">
    <property type="term" value="P:plant organ development"/>
    <property type="evidence" value="ECO:0007669"/>
    <property type="project" value="UniProtKB-ARBA"/>
</dbReference>
<keyword evidence="5" id="KW-1070">Brassinosteroid signaling pathway</keyword>
<feature type="chain" id="PRO_5040219311" description="Leucine-rich repeat-containing N-terminal plant-type domain-containing protein" evidence="13">
    <location>
        <begin position="23"/>
        <end position="714"/>
    </location>
</feature>
<evidence type="ECO:0000256" key="8">
    <source>
        <dbReference type="ARBA" id="ARBA00022737"/>
    </source>
</evidence>
<dbReference type="FunFam" id="3.80.10.10:FF:000111">
    <property type="entry name" value="LRR receptor-like serine/threonine-protein kinase ERECTA"/>
    <property type="match status" value="1"/>
</dbReference>
<keyword evidence="16" id="KW-1185">Reference proteome</keyword>
<dbReference type="InterPro" id="IPR025875">
    <property type="entry name" value="Leu-rich_rpt_4"/>
</dbReference>
<comment type="subcellular location">
    <subcellularLocation>
        <location evidence="1">Cell membrane</location>
        <topology evidence="1">Single-pass membrane protein</topology>
    </subcellularLocation>
</comment>
<evidence type="ECO:0000256" key="10">
    <source>
        <dbReference type="ARBA" id="ARBA00023136"/>
    </source>
</evidence>
<keyword evidence="3" id="KW-1003">Cell membrane</keyword>
<gene>
    <name evidence="15" type="ORF">TRITD_3Bv1G228430</name>
</gene>
<dbReference type="FunFam" id="3.80.10.10:FF:000400">
    <property type="entry name" value="Nuclear pore complex protein NUP107"/>
    <property type="match status" value="1"/>
</dbReference>
<dbReference type="Gramene" id="TRITD3Bv1G228430.6">
    <property type="protein sequence ID" value="TRITD3Bv1G228430.6"/>
    <property type="gene ID" value="TRITD3Bv1G228430"/>
</dbReference>
<dbReference type="GO" id="GO:0005886">
    <property type="term" value="C:plasma membrane"/>
    <property type="evidence" value="ECO:0007669"/>
    <property type="project" value="UniProtKB-SubCell"/>
</dbReference>
<dbReference type="InterPro" id="IPR003591">
    <property type="entry name" value="Leu-rich_rpt_typical-subtyp"/>
</dbReference>
<dbReference type="Pfam" id="PF12799">
    <property type="entry name" value="LRR_4"/>
    <property type="match status" value="1"/>
</dbReference>
<keyword evidence="11" id="KW-0325">Glycoprotein</keyword>
<evidence type="ECO:0000313" key="15">
    <source>
        <dbReference type="EMBL" id="VAH83253.1"/>
    </source>
</evidence>
<keyword evidence="7 13" id="KW-0732">Signal</keyword>
<evidence type="ECO:0000256" key="7">
    <source>
        <dbReference type="ARBA" id="ARBA00022729"/>
    </source>
</evidence>
<comment type="similarity">
    <text evidence="2">Belongs to the RLP family.</text>
</comment>
<evidence type="ECO:0000256" key="13">
    <source>
        <dbReference type="SAM" id="SignalP"/>
    </source>
</evidence>
<dbReference type="SUPFAM" id="SSF52058">
    <property type="entry name" value="L domain-like"/>
    <property type="match status" value="2"/>
</dbReference>
<keyword evidence="8" id="KW-0677">Repeat</keyword>
<proteinExistence type="inferred from homology"/>
<evidence type="ECO:0000256" key="4">
    <source>
        <dbReference type="ARBA" id="ARBA00022614"/>
    </source>
</evidence>
<evidence type="ECO:0000256" key="2">
    <source>
        <dbReference type="ARBA" id="ARBA00009592"/>
    </source>
</evidence>
<dbReference type="InterPro" id="IPR001611">
    <property type="entry name" value="Leu-rich_rpt"/>
</dbReference>
<evidence type="ECO:0000256" key="9">
    <source>
        <dbReference type="ARBA" id="ARBA00022989"/>
    </source>
</evidence>
<reference evidence="15 16" key="1">
    <citation type="submission" date="2017-09" db="EMBL/GenBank/DDBJ databases">
        <authorList>
            <consortium name="International Durum Wheat Genome Sequencing Consortium (IDWGSC)"/>
            <person name="Milanesi L."/>
        </authorList>
    </citation>
    <scope>NUCLEOTIDE SEQUENCE [LARGE SCALE GENOMIC DNA]</scope>
    <source>
        <strain evidence="16">cv. Svevo</strain>
    </source>
</reference>